<reference evidence="1 2" key="1">
    <citation type="submission" date="2016-04" db="EMBL/GenBank/DDBJ databases">
        <title>First whole genome shotgun sequence of the bacterium Enteractinococcus sp. strain UASWS1574.</title>
        <authorList>
            <person name="Crovadore J."/>
            <person name="Chablais R."/>
            <person name="Lefort F."/>
        </authorList>
    </citation>
    <scope>NUCLEOTIDE SEQUENCE [LARGE SCALE GENOMIC DNA]</scope>
    <source>
        <strain evidence="1 2">UASWS1574</strain>
    </source>
</reference>
<comment type="caution">
    <text evidence="1">The sequence shown here is derived from an EMBL/GenBank/DDBJ whole genome shotgun (WGS) entry which is preliminary data.</text>
</comment>
<name>A0A1B7LYJ7_9MICC</name>
<evidence type="ECO:0000313" key="2">
    <source>
        <dbReference type="Proteomes" id="UP000078292"/>
    </source>
</evidence>
<evidence type="ECO:0000313" key="1">
    <source>
        <dbReference type="EMBL" id="OAV60470.1"/>
    </source>
</evidence>
<keyword evidence="2" id="KW-1185">Reference proteome</keyword>
<sequence length="85" mass="9524">MPEYDVIPLGATVLVNSALGPENKICHVIGIELNKRTGQVLYELGYFHQRPWPLHLWLKKQKLHHFIGGHGLQVLSTTTEPVTGS</sequence>
<organism evidence="1 2">
    <name type="scientific">Enteractinococcus helveticum</name>
    <dbReference type="NCBI Taxonomy" id="1837282"/>
    <lineage>
        <taxon>Bacteria</taxon>
        <taxon>Bacillati</taxon>
        <taxon>Actinomycetota</taxon>
        <taxon>Actinomycetes</taxon>
        <taxon>Micrococcales</taxon>
        <taxon>Micrococcaceae</taxon>
    </lineage>
</organism>
<dbReference type="AlphaFoldDB" id="A0A1B7LYJ7"/>
<accession>A0A1B7LYJ7</accession>
<dbReference type="EMBL" id="LXEY01000019">
    <property type="protein sequence ID" value="OAV60470.1"/>
    <property type="molecule type" value="Genomic_DNA"/>
</dbReference>
<gene>
    <name evidence="1" type="ORF">A6F49_10870</name>
</gene>
<proteinExistence type="predicted"/>
<protein>
    <submittedName>
        <fullName evidence="1">Uncharacterized protein</fullName>
    </submittedName>
</protein>
<dbReference type="Proteomes" id="UP000078292">
    <property type="component" value="Unassembled WGS sequence"/>
</dbReference>
<dbReference type="RefSeq" id="WP_043055337.1">
    <property type="nucleotide sequence ID" value="NZ_LXEY01000019.1"/>
</dbReference>